<reference evidence="2" key="1">
    <citation type="submission" date="2016-06" db="EMBL/GenBank/DDBJ databases">
        <authorList>
            <person name="Cuomo C."/>
            <person name="Litvintseva A."/>
            <person name="Heitman J."/>
            <person name="Chen Y."/>
            <person name="Sun S."/>
            <person name="Springer D."/>
            <person name="Dromer F."/>
            <person name="Young S."/>
            <person name="Zeng Q."/>
            <person name="Chapman S."/>
            <person name="Gujja S."/>
            <person name="Saif S."/>
            <person name="Birren B."/>
        </authorList>
    </citation>
    <scope>NUCLEOTIDE SEQUENCE</scope>
    <source>
        <strain evidence="2">CBS 7841</strain>
    </source>
</reference>
<sequence>MDAPTFPFTDDELKNAGLLGEGVSENAAQAIDTMRKHPERLKLSLSALQCINHQDKQNKSASSPRLPSSPALSDQTLSSNPAAVASETTVSKYSPDEYERTSYYNGIAGERDHPELVYRSDLHTTPFPKPTGRFAHLPVKSLRGVFDTPLNNVWGTVGPQIRDLIKAQNIHWSSIDTVRFFTHGPPGEDVKGTLGPVVIWIGVIPGSTSADTAHDVSQQILELLQKNGVEGVVVEWRDLEALYDEVAKYWSNIKLHRSIGYVQYAPAIKVDEEGGTRYTSDWAASLVAEAKVKVVFEGNVVDLGSKYSRKLTVMFYPVRGGPTTFKFPKGRMLRIEDCATMEDLAVSTELDSEGQRCLMVGKVVNATNLTVGRYAGLVPL</sequence>
<dbReference type="EMBL" id="CP143789">
    <property type="protein sequence ID" value="WVN89623.1"/>
    <property type="molecule type" value="Genomic_DNA"/>
</dbReference>
<feature type="region of interest" description="Disordered" evidence="1">
    <location>
        <begin position="54"/>
        <end position="91"/>
    </location>
</feature>
<evidence type="ECO:0000313" key="2">
    <source>
        <dbReference type="EMBL" id="WVN89623.1"/>
    </source>
</evidence>
<dbReference type="GeneID" id="91089061"/>
<dbReference type="AlphaFoldDB" id="A0AAJ8M2X3"/>
<gene>
    <name evidence="2" type="ORF">L203_104852</name>
</gene>
<protein>
    <submittedName>
        <fullName evidence="2">Uncharacterized protein</fullName>
    </submittedName>
</protein>
<dbReference type="RefSeq" id="XP_066070323.1">
    <property type="nucleotide sequence ID" value="XM_066214226.1"/>
</dbReference>
<reference evidence="2" key="2">
    <citation type="journal article" date="2022" name="Elife">
        <title>Obligate sexual reproduction of a homothallic fungus closely related to the Cryptococcus pathogenic species complex.</title>
        <authorList>
            <person name="Passer A.R."/>
            <person name="Clancey S.A."/>
            <person name="Shea T."/>
            <person name="David-Palma M."/>
            <person name="Averette A.F."/>
            <person name="Boekhout T."/>
            <person name="Porcel B.M."/>
            <person name="Nowrousian M."/>
            <person name="Cuomo C.A."/>
            <person name="Sun S."/>
            <person name="Heitman J."/>
            <person name="Coelho M.A."/>
        </authorList>
    </citation>
    <scope>NUCLEOTIDE SEQUENCE</scope>
    <source>
        <strain evidence="2">CBS 7841</strain>
    </source>
</reference>
<dbReference type="Proteomes" id="UP000094043">
    <property type="component" value="Chromosome 6"/>
</dbReference>
<proteinExistence type="predicted"/>
<name>A0AAJ8M2X3_9TREE</name>
<keyword evidence="3" id="KW-1185">Reference proteome</keyword>
<accession>A0AAJ8M2X3</accession>
<evidence type="ECO:0000313" key="3">
    <source>
        <dbReference type="Proteomes" id="UP000094043"/>
    </source>
</evidence>
<reference evidence="2" key="3">
    <citation type="submission" date="2024-01" db="EMBL/GenBank/DDBJ databases">
        <authorList>
            <person name="Coelho M.A."/>
            <person name="David-Palma M."/>
            <person name="Shea T."/>
            <person name="Sun S."/>
            <person name="Cuomo C.A."/>
            <person name="Heitman J."/>
        </authorList>
    </citation>
    <scope>NUCLEOTIDE SEQUENCE</scope>
    <source>
        <strain evidence="2">CBS 7841</strain>
    </source>
</reference>
<evidence type="ECO:0000256" key="1">
    <source>
        <dbReference type="SAM" id="MobiDB-lite"/>
    </source>
</evidence>
<feature type="compositionally biased region" description="Low complexity" evidence="1">
    <location>
        <begin position="60"/>
        <end position="73"/>
    </location>
</feature>
<dbReference type="KEGG" id="cdep:91089061"/>
<feature type="compositionally biased region" description="Polar residues" evidence="1">
    <location>
        <begin position="74"/>
        <end position="91"/>
    </location>
</feature>
<organism evidence="2 3">
    <name type="scientific">Cryptococcus depauperatus CBS 7841</name>
    <dbReference type="NCBI Taxonomy" id="1295531"/>
    <lineage>
        <taxon>Eukaryota</taxon>
        <taxon>Fungi</taxon>
        <taxon>Dikarya</taxon>
        <taxon>Basidiomycota</taxon>
        <taxon>Agaricomycotina</taxon>
        <taxon>Tremellomycetes</taxon>
        <taxon>Tremellales</taxon>
        <taxon>Cryptococcaceae</taxon>
        <taxon>Cryptococcus</taxon>
    </lineage>
</organism>